<dbReference type="Bgee" id="ENSELUG00000007652">
    <property type="expression patterns" value="Expressed in muscle tissue and 1 other cell type or tissue"/>
</dbReference>
<dbReference type="Gene3D" id="1.25.40.420">
    <property type="match status" value="1"/>
</dbReference>
<dbReference type="STRING" id="8010.ENSELUP00000006788"/>
<dbReference type="PANTHER" id="PTHR45632">
    <property type="entry name" value="LD33804P"/>
    <property type="match status" value="1"/>
</dbReference>
<keyword evidence="1" id="KW-0880">Kelch repeat</keyword>
<keyword evidence="5" id="KW-1185">Reference proteome</keyword>
<dbReference type="SUPFAM" id="SSF117281">
    <property type="entry name" value="Kelch motif"/>
    <property type="match status" value="1"/>
</dbReference>
<dbReference type="GeneTree" id="ENSGT00940000164143"/>
<evidence type="ECO:0000259" key="3">
    <source>
        <dbReference type="SMART" id="SM00875"/>
    </source>
</evidence>
<evidence type="ECO:0000313" key="5">
    <source>
        <dbReference type="Proteomes" id="UP000265140"/>
    </source>
</evidence>
<dbReference type="InterPro" id="IPR011333">
    <property type="entry name" value="SKP1/BTB/POZ_sf"/>
</dbReference>
<accession>A0A3P8XTZ1</accession>
<dbReference type="Gene3D" id="2.120.10.80">
    <property type="entry name" value="Kelch-type beta propeller"/>
    <property type="match status" value="1"/>
</dbReference>
<feature type="domain" description="BACK" evidence="3">
    <location>
        <begin position="75"/>
        <end position="176"/>
    </location>
</feature>
<dbReference type="InterPro" id="IPR056737">
    <property type="entry name" value="Beta-prop_ATRN-MKLN-like"/>
</dbReference>
<dbReference type="SMART" id="SM00875">
    <property type="entry name" value="BACK"/>
    <property type="match status" value="1"/>
</dbReference>
<evidence type="ECO:0000256" key="2">
    <source>
        <dbReference type="ARBA" id="ARBA00022737"/>
    </source>
</evidence>
<dbReference type="InterPro" id="IPR006652">
    <property type="entry name" value="Kelch_1"/>
</dbReference>
<dbReference type="InterPro" id="IPR017096">
    <property type="entry name" value="BTB-kelch_protein"/>
</dbReference>
<reference evidence="4" key="3">
    <citation type="submission" date="2025-08" db="UniProtKB">
        <authorList>
            <consortium name="Ensembl"/>
        </authorList>
    </citation>
    <scope>IDENTIFICATION</scope>
</reference>
<dbReference type="PIRSF" id="PIRSF037037">
    <property type="entry name" value="Kelch-like_protein_gigaxonin"/>
    <property type="match status" value="1"/>
</dbReference>
<reference evidence="5" key="1">
    <citation type="journal article" date="2014" name="PLoS ONE">
        <title>The genome and linkage map of the northern pike (Esox lucius): conserved synteny revealed between the salmonid sister group and the Neoteleostei.</title>
        <authorList>
            <person name="Rondeau E.B."/>
            <person name="Minkley D.R."/>
            <person name="Leong J.S."/>
            <person name="Messmer A.M."/>
            <person name="Jantzen J.R."/>
            <person name="von Schalburg K.R."/>
            <person name="Lemon C."/>
            <person name="Bird N.H."/>
            <person name="Koop B.F."/>
        </authorList>
    </citation>
    <scope>NUCLEOTIDE SEQUENCE</scope>
</reference>
<dbReference type="PANTHER" id="PTHR45632:SF14">
    <property type="entry name" value="KELCH-LIKE PROTEIN 33"/>
    <property type="match status" value="1"/>
</dbReference>
<sequence length="529" mass="60116">MFTSGMRECQQLCVALPFVEADELEALIDCSYSGSLLLNWACVFEITGTALQLQFQCALSMCFRFLKEEMDARSCLDVVSFAEAYGIVELTEIANDFVLRHFQNVASTPKFQDMPAEKLRKYLKSNALCVPSELVVFKAVLDWIQACPSQRIGLTKELLNNVYFPLMTFTEFKEVKKAKLWTEHNMETLYLTILDNFCSYNDAPGTLCRVYHPKDILVLVGGDQISVDLSRRIPSLEMWMVNSLRNYTGIVKNLKWKLLGEMPTIPRLSHEVAVLAGKLYVVGGQYYPGRVFVLNLVSRYDPHQNSWERLADLQEKRCNFSMVVLEGMLYVIGGDTDPEINLDSVERYCPNTDSWSFARPLDMTLSCHAATMLDGKIFISGGYQCRYQCLSTMFTYDPDRGTTFLAEMSQPRAYHCMETLNGHMYVAGGLTLDENMTSINQLTCEVYDPVTDTWSAFPNLPIPHVGAASVVLEGMLYVLGGYCEENFREISLVHRYEPTSHNWQNMGKMPGPNNETRACLLHLPDHLRH</sequence>
<dbReference type="AlphaFoldDB" id="A0A3P8XTZ1"/>
<reference evidence="4" key="2">
    <citation type="submission" date="2020-02" db="EMBL/GenBank/DDBJ databases">
        <title>Esox lucius (northern pike) genome, fEsoLuc1, primary haplotype.</title>
        <authorList>
            <person name="Myers G."/>
            <person name="Karagic N."/>
            <person name="Meyer A."/>
            <person name="Pippel M."/>
            <person name="Reichard M."/>
            <person name="Winkler S."/>
            <person name="Tracey A."/>
            <person name="Sims Y."/>
            <person name="Howe K."/>
            <person name="Rhie A."/>
            <person name="Formenti G."/>
            <person name="Durbin R."/>
            <person name="Fedrigo O."/>
            <person name="Jarvis E.D."/>
        </authorList>
    </citation>
    <scope>NUCLEOTIDE SEQUENCE [LARGE SCALE GENOMIC DNA]</scope>
</reference>
<dbReference type="OMA" id="EACPSER"/>
<keyword evidence="2" id="KW-0677">Repeat</keyword>
<dbReference type="SUPFAM" id="SSF54695">
    <property type="entry name" value="POZ domain"/>
    <property type="match status" value="1"/>
</dbReference>
<dbReference type="Pfam" id="PF07707">
    <property type="entry name" value="BACK"/>
    <property type="match status" value="1"/>
</dbReference>
<dbReference type="Ensembl" id="ENSELUT00000008339.3">
    <property type="protein sequence ID" value="ENSELUP00000006788.3"/>
    <property type="gene ID" value="ENSELUG00000007652.3"/>
</dbReference>
<proteinExistence type="predicted"/>
<name>A0A3P8XTZ1_ESOLU</name>
<dbReference type="Proteomes" id="UP000265140">
    <property type="component" value="Chromosome 24"/>
</dbReference>
<dbReference type="InParanoid" id="A0A3P8XTZ1"/>
<reference evidence="4" key="4">
    <citation type="submission" date="2025-09" db="UniProtKB">
        <authorList>
            <consortium name="Ensembl"/>
        </authorList>
    </citation>
    <scope>IDENTIFICATION</scope>
</reference>
<gene>
    <name evidence="4" type="primary">KLHL33</name>
</gene>
<organism evidence="4 5">
    <name type="scientific">Esox lucius</name>
    <name type="common">Northern pike</name>
    <dbReference type="NCBI Taxonomy" id="8010"/>
    <lineage>
        <taxon>Eukaryota</taxon>
        <taxon>Metazoa</taxon>
        <taxon>Chordata</taxon>
        <taxon>Craniata</taxon>
        <taxon>Vertebrata</taxon>
        <taxon>Euteleostomi</taxon>
        <taxon>Actinopterygii</taxon>
        <taxon>Neopterygii</taxon>
        <taxon>Teleostei</taxon>
        <taxon>Protacanthopterygii</taxon>
        <taxon>Esociformes</taxon>
        <taxon>Esocidae</taxon>
        <taxon>Esox</taxon>
    </lineage>
</organism>
<dbReference type="SMART" id="SM00612">
    <property type="entry name" value="Kelch"/>
    <property type="match status" value="5"/>
</dbReference>
<dbReference type="Gene3D" id="3.30.710.10">
    <property type="entry name" value="Potassium Channel Kv1.1, Chain A"/>
    <property type="match status" value="1"/>
</dbReference>
<dbReference type="Pfam" id="PF21536">
    <property type="entry name" value="BTB_KLHL33"/>
    <property type="match status" value="1"/>
</dbReference>
<dbReference type="InterPro" id="IPR015915">
    <property type="entry name" value="Kelch-typ_b-propeller"/>
</dbReference>
<dbReference type="InterPro" id="IPR011705">
    <property type="entry name" value="BACK"/>
</dbReference>
<evidence type="ECO:0000313" key="4">
    <source>
        <dbReference type="Ensembl" id="ENSELUP00000006788.3"/>
    </source>
</evidence>
<evidence type="ECO:0000256" key="1">
    <source>
        <dbReference type="ARBA" id="ARBA00022441"/>
    </source>
</evidence>
<dbReference type="Pfam" id="PF24981">
    <property type="entry name" value="Beta-prop_ATRN-LZTR1"/>
    <property type="match status" value="1"/>
</dbReference>
<protein>
    <recommendedName>
        <fullName evidence="3">BACK domain-containing protein</fullName>
    </recommendedName>
</protein>